<proteinExistence type="predicted"/>
<dbReference type="EMBL" id="BAAAPW010000004">
    <property type="protein sequence ID" value="GAA2039725.1"/>
    <property type="molecule type" value="Genomic_DNA"/>
</dbReference>
<evidence type="ECO:0000256" key="1">
    <source>
        <dbReference type="ARBA" id="ARBA00023125"/>
    </source>
</evidence>
<dbReference type="SUPFAM" id="SSF46689">
    <property type="entry name" value="Homeodomain-like"/>
    <property type="match status" value="1"/>
</dbReference>
<dbReference type="InterPro" id="IPR009057">
    <property type="entry name" value="Homeodomain-like_sf"/>
</dbReference>
<dbReference type="PANTHER" id="PTHR30055:SF146">
    <property type="entry name" value="HTH-TYPE TRANSCRIPTIONAL DUAL REGULATOR CECR"/>
    <property type="match status" value="1"/>
</dbReference>
<dbReference type="PRINTS" id="PR00455">
    <property type="entry name" value="HTHTETR"/>
</dbReference>
<feature type="domain" description="HTH tetR-type" evidence="3">
    <location>
        <begin position="11"/>
        <end position="71"/>
    </location>
</feature>
<evidence type="ECO:0000313" key="4">
    <source>
        <dbReference type="EMBL" id="GAA2039725.1"/>
    </source>
</evidence>
<keyword evidence="1 2" id="KW-0238">DNA-binding</keyword>
<name>A0ABN2UNE1_9MICO</name>
<protein>
    <recommendedName>
        <fullName evidence="3">HTH tetR-type domain-containing protein</fullName>
    </recommendedName>
</protein>
<evidence type="ECO:0000313" key="5">
    <source>
        <dbReference type="Proteomes" id="UP001501196"/>
    </source>
</evidence>
<evidence type="ECO:0000256" key="2">
    <source>
        <dbReference type="PROSITE-ProRule" id="PRU00335"/>
    </source>
</evidence>
<accession>A0ABN2UNE1</accession>
<dbReference type="PROSITE" id="PS50977">
    <property type="entry name" value="HTH_TETR_2"/>
    <property type="match status" value="1"/>
</dbReference>
<comment type="caution">
    <text evidence="4">The sequence shown here is derived from an EMBL/GenBank/DDBJ whole genome shotgun (WGS) entry which is preliminary data.</text>
</comment>
<organism evidence="4 5">
    <name type="scientific">Agromyces tropicus</name>
    <dbReference type="NCBI Taxonomy" id="555371"/>
    <lineage>
        <taxon>Bacteria</taxon>
        <taxon>Bacillati</taxon>
        <taxon>Actinomycetota</taxon>
        <taxon>Actinomycetes</taxon>
        <taxon>Micrococcales</taxon>
        <taxon>Microbacteriaceae</taxon>
        <taxon>Agromyces</taxon>
    </lineage>
</organism>
<evidence type="ECO:0000259" key="3">
    <source>
        <dbReference type="PROSITE" id="PS50977"/>
    </source>
</evidence>
<gene>
    <name evidence="4" type="ORF">GCM10009819_26060</name>
</gene>
<dbReference type="RefSeq" id="WP_344374882.1">
    <property type="nucleotide sequence ID" value="NZ_BAAAPW010000004.1"/>
</dbReference>
<sequence>MTPRTERISADERREQILAAATTVFGELGYSAATTDRVARAAGISQPYVVRLFGTKEQLFIETLRRTLGRLLAAFRAALADADDAGDVAADVAADADGKAREARLGEAYLELVEDRGTLLTLLHGFMMGSDPVIGPVARDGFLQVFRMLRDEAGFEPEQIHRFLADGMLINTLLASGIGLAAKGDRDAAELMDCTFGSHVAEVLERASA</sequence>
<dbReference type="Gene3D" id="1.10.357.10">
    <property type="entry name" value="Tetracycline Repressor, domain 2"/>
    <property type="match status" value="1"/>
</dbReference>
<dbReference type="Pfam" id="PF00440">
    <property type="entry name" value="TetR_N"/>
    <property type="match status" value="1"/>
</dbReference>
<dbReference type="PANTHER" id="PTHR30055">
    <property type="entry name" value="HTH-TYPE TRANSCRIPTIONAL REGULATOR RUTR"/>
    <property type="match status" value="1"/>
</dbReference>
<feature type="DNA-binding region" description="H-T-H motif" evidence="2">
    <location>
        <begin position="34"/>
        <end position="53"/>
    </location>
</feature>
<dbReference type="InterPro" id="IPR050109">
    <property type="entry name" value="HTH-type_TetR-like_transc_reg"/>
</dbReference>
<dbReference type="Proteomes" id="UP001501196">
    <property type="component" value="Unassembled WGS sequence"/>
</dbReference>
<dbReference type="InterPro" id="IPR001647">
    <property type="entry name" value="HTH_TetR"/>
</dbReference>
<keyword evidence="5" id="KW-1185">Reference proteome</keyword>
<reference evidence="4 5" key="1">
    <citation type="journal article" date="2019" name="Int. J. Syst. Evol. Microbiol.">
        <title>The Global Catalogue of Microorganisms (GCM) 10K type strain sequencing project: providing services to taxonomists for standard genome sequencing and annotation.</title>
        <authorList>
            <consortium name="The Broad Institute Genomics Platform"/>
            <consortium name="The Broad Institute Genome Sequencing Center for Infectious Disease"/>
            <person name="Wu L."/>
            <person name="Ma J."/>
        </authorList>
    </citation>
    <scope>NUCLEOTIDE SEQUENCE [LARGE SCALE GENOMIC DNA]</scope>
    <source>
        <strain evidence="4 5">JCM 15672</strain>
    </source>
</reference>